<name>A0A3S9AFQ8_9CONI</name>
<dbReference type="GO" id="GO:0004176">
    <property type="term" value="F:ATP-dependent peptidase activity"/>
    <property type="evidence" value="ECO:0007669"/>
    <property type="project" value="InterPro"/>
</dbReference>
<dbReference type="PANTHER" id="PTHR10381">
    <property type="entry name" value="ATP-DEPENDENT CLP PROTEASE PROTEOLYTIC SUBUNIT"/>
    <property type="match status" value="1"/>
</dbReference>
<organism evidence="9">
    <name type="scientific">Pseudotaxus chienii</name>
    <dbReference type="NCBI Taxonomy" id="89481"/>
    <lineage>
        <taxon>Eukaryota</taxon>
        <taxon>Viridiplantae</taxon>
        <taxon>Streptophyta</taxon>
        <taxon>Embryophyta</taxon>
        <taxon>Tracheophyta</taxon>
        <taxon>Spermatophyta</taxon>
        <taxon>Pinopsida</taxon>
        <taxon>Pinidae</taxon>
        <taxon>Conifers II</taxon>
        <taxon>Cupressales</taxon>
        <taxon>Taxaceae</taxon>
        <taxon>Pseudotaxus</taxon>
    </lineage>
</organism>
<geneLocation type="chloroplast" evidence="9"/>
<dbReference type="GO" id="GO:0051117">
    <property type="term" value="F:ATPase binding"/>
    <property type="evidence" value="ECO:0007669"/>
    <property type="project" value="TreeGrafter"/>
</dbReference>
<dbReference type="SUPFAM" id="SSF52096">
    <property type="entry name" value="ClpP/crotonase"/>
    <property type="match status" value="1"/>
</dbReference>
<dbReference type="PANTHER" id="PTHR10381:SF11">
    <property type="entry name" value="ATP-DEPENDENT CLP PROTEASE PROTEOLYTIC SUBUNIT, MITOCHONDRIAL"/>
    <property type="match status" value="1"/>
</dbReference>
<feature type="compositionally biased region" description="Acidic residues" evidence="8">
    <location>
        <begin position="220"/>
        <end position="245"/>
    </location>
</feature>
<dbReference type="PRINTS" id="PR00127">
    <property type="entry name" value="CLPPROTEASEP"/>
</dbReference>
<dbReference type="EMBL" id="MW470991">
    <property type="protein sequence ID" value="QYB22333.1"/>
    <property type="molecule type" value="Genomic_DNA"/>
</dbReference>
<reference evidence="13" key="5">
    <citation type="journal article" date="2021" name="Nat. Plants">
        <title>Gene duplications and phylogenomic conflict underlie major pulses of phenotypic evolution in gymnosperms.</title>
        <authorList>
            <person name="Stull G.W."/>
            <person name="Qu X.J."/>
            <person name="Parins-Fukuchi C."/>
            <person name="Yang Y.Y."/>
            <person name="Yang J.B."/>
            <person name="Yang Z.Y."/>
            <person name="Hu Y."/>
            <person name="Ma H."/>
            <person name="Soltis P.S."/>
            <person name="Soltis D.E."/>
            <person name="Li D.Z."/>
            <person name="Smith S.A."/>
            <person name="Yi T.S."/>
        </authorList>
    </citation>
    <scope>NUCLEOTIDE SEQUENCE</scope>
</reference>
<evidence type="ECO:0000256" key="4">
    <source>
        <dbReference type="ARBA" id="ARBA00022825"/>
    </source>
</evidence>
<reference evidence="13" key="6">
    <citation type="submission" date="2021-01" db="EMBL/GenBank/DDBJ databases">
        <authorList>
            <person name="Stull G."/>
            <person name="Qu X.-J."/>
            <person name="Parins-Fukuchi C."/>
            <person name="Yang Y.-Y."/>
            <person name="Yang J.-B."/>
            <person name="Yang Z.-Y."/>
            <person name="Hu Y."/>
            <person name="Ma H."/>
            <person name="Soltis P."/>
            <person name="Soltis D."/>
            <person name="Li D.-Z."/>
            <person name="Smith S."/>
            <person name="Yi T.-S."/>
        </authorList>
    </citation>
    <scope>NUCLEOTIDE SEQUENCE</scope>
</reference>
<reference evidence="10" key="2">
    <citation type="submission" date="2018-05" db="EMBL/GenBank/DDBJ databases">
        <authorList>
            <person name="Fu C.-N."/>
            <person name="Wu C.-S."/>
            <person name="Ye L.-J."/>
            <person name="Mo Z.-Q."/>
            <person name="Liu J."/>
            <person name="Chang Y.-W."/>
            <person name="Li D.-Z."/>
            <person name="Chaw S.-M."/>
            <person name="Gao L.-M."/>
        </authorList>
    </citation>
    <scope>NUCLEOTIDE SEQUENCE</scope>
    <source>
        <strain evidence="10">01</strain>
        <strain evidence="11">03</strain>
    </source>
</reference>
<protein>
    <recommendedName>
        <fullName evidence="7">ATP-dependent Clp protease proteolytic subunit</fullName>
    </recommendedName>
</protein>
<keyword evidence="9" id="KW-0150">Chloroplast</keyword>
<dbReference type="GO" id="GO:0009368">
    <property type="term" value="C:endopeptidase Clp complex"/>
    <property type="evidence" value="ECO:0007669"/>
    <property type="project" value="TreeGrafter"/>
</dbReference>
<dbReference type="AlphaFoldDB" id="A0A3S9AFQ8"/>
<keyword evidence="3" id="KW-0378">Hydrolase</keyword>
<dbReference type="InterPro" id="IPR033135">
    <property type="entry name" value="ClpP_His_AS"/>
</dbReference>
<evidence type="ECO:0000313" key="10">
    <source>
        <dbReference type="EMBL" id="QBK34379.1"/>
    </source>
</evidence>
<dbReference type="InterPro" id="IPR023562">
    <property type="entry name" value="ClpP/TepA"/>
</dbReference>
<feature type="active site" evidence="6">
    <location>
        <position position="128"/>
    </location>
</feature>
<dbReference type="EMBL" id="MH023407">
    <property type="protein sequence ID" value="AZN62473.1"/>
    <property type="molecule type" value="Genomic_DNA"/>
</dbReference>
<dbReference type="EMBL" id="MN092278">
    <property type="protein sequence ID" value="QVX28186.1"/>
    <property type="molecule type" value="Genomic_DNA"/>
</dbReference>
<dbReference type="Pfam" id="PF00574">
    <property type="entry name" value="CLP_protease"/>
    <property type="match status" value="1"/>
</dbReference>
<evidence type="ECO:0000256" key="1">
    <source>
        <dbReference type="ARBA" id="ARBA00007039"/>
    </source>
</evidence>
<dbReference type="GO" id="GO:0004252">
    <property type="term" value="F:serine-type endopeptidase activity"/>
    <property type="evidence" value="ECO:0007669"/>
    <property type="project" value="UniProtKB-EC"/>
</dbReference>
<sequence length="245" mass="28329">MVADPTIPKVPFEVPSEEEPTWVEVFYRLFRGRILFLGKPLDDESADAILKSMVYLNQENPTQNLYLFTHCRGGGMASGVAIYDFMQYLTGEVITIGVGLNASMGAFILHGGTRGKRAITPNGRMMIHQPYLSSYDDEEEEEEDDDDPDFKFEDPGFEAFYLRYLRQYITNMYVETSGTDYDTIHSLMERDHYLDPHTSVNLGLVDQVGTFGLWPPPKEDEGDEDYEEYEYYEDYEDDEPFDDNW</sequence>
<evidence type="ECO:0000313" key="11">
    <source>
        <dbReference type="EMBL" id="QBK36429.1"/>
    </source>
</evidence>
<comment type="catalytic activity">
    <reaction evidence="5 6">
        <text>Hydrolysis of proteins to small peptides in the presence of ATP and magnesium. alpha-casein is the usual test substrate. In the absence of ATP, only oligopeptides shorter than five residues are hydrolyzed (such as succinyl-Leu-Tyr-|-NHMec, and Leu-Tyr-Leu-|-Tyr-Trp, in which cleavage of the -Tyr-|-Leu- and -Tyr-|-Trp bonds also occurs).</text>
        <dbReference type="EC" id="3.4.21.92"/>
    </reaction>
</comment>
<evidence type="ECO:0000256" key="2">
    <source>
        <dbReference type="ARBA" id="ARBA00022670"/>
    </source>
</evidence>
<dbReference type="EMBL" id="MH390460">
    <property type="protein sequence ID" value="QBK34379.1"/>
    <property type="molecule type" value="Genomic_DNA"/>
</dbReference>
<reference evidence="12" key="4">
    <citation type="submission" date="2019-06" db="EMBL/GenBank/DDBJ databases">
        <title>Complete chloroplast genome of pseudotaxus chienii.</title>
        <authorList>
            <person name="Li J."/>
            <person name="Gao L."/>
            <person name="Wang T."/>
        </authorList>
    </citation>
    <scope>NUCLEOTIDE SEQUENCE</scope>
</reference>
<evidence type="ECO:0000256" key="7">
    <source>
        <dbReference type="RuleBase" id="RU003567"/>
    </source>
</evidence>
<reference evidence="9" key="1">
    <citation type="submission" date="2018-03" db="EMBL/GenBank/DDBJ databases">
        <title>The complete chloroplast genome of the white-berry yew Pseudotaxus chienii (Cupressales: Taxaceae), a rare and endangered relict plant endemic to southern China.</title>
        <authorList>
            <person name="Shi Y.-L."/>
            <person name="Wang H."/>
            <person name="Teng H.-M."/>
            <person name="Hao H.-Y."/>
            <person name="Su X.-R."/>
            <person name="Wang L.-L."/>
        </authorList>
    </citation>
    <scope>NUCLEOTIDE SEQUENCE</scope>
</reference>
<keyword evidence="4" id="KW-0720">Serine protease</keyword>
<evidence type="ECO:0000256" key="6">
    <source>
        <dbReference type="PROSITE-ProRule" id="PRU10086"/>
    </source>
</evidence>
<keyword evidence="2 10" id="KW-0645">Protease</keyword>
<evidence type="ECO:0000313" key="13">
    <source>
        <dbReference type="EMBL" id="QYB22333.1"/>
    </source>
</evidence>
<dbReference type="CDD" id="cd07017">
    <property type="entry name" value="S14_ClpP_2"/>
    <property type="match status" value="1"/>
</dbReference>
<dbReference type="InterPro" id="IPR001907">
    <property type="entry name" value="ClpP"/>
</dbReference>
<dbReference type="EMBL" id="MH390485">
    <property type="protein sequence ID" value="QBK36429.1"/>
    <property type="molecule type" value="Genomic_DNA"/>
</dbReference>
<dbReference type="GO" id="GO:0006515">
    <property type="term" value="P:protein quality control for misfolded or incompletely synthesized proteins"/>
    <property type="evidence" value="ECO:0007669"/>
    <property type="project" value="TreeGrafter"/>
</dbReference>
<dbReference type="GO" id="GO:0009536">
    <property type="term" value="C:plastid"/>
    <property type="evidence" value="ECO:0007669"/>
    <property type="project" value="UniProtKB-ARBA"/>
</dbReference>
<dbReference type="Gene3D" id="3.90.226.10">
    <property type="entry name" value="2-enoyl-CoA Hydratase, Chain A, domain 1"/>
    <property type="match status" value="1"/>
</dbReference>
<evidence type="ECO:0000313" key="9">
    <source>
        <dbReference type="EMBL" id="AZN62473.1"/>
    </source>
</evidence>
<evidence type="ECO:0000256" key="5">
    <source>
        <dbReference type="ARBA" id="ARBA00034021"/>
    </source>
</evidence>
<dbReference type="InterPro" id="IPR029045">
    <property type="entry name" value="ClpP/crotonase-like_dom_sf"/>
</dbReference>
<keyword evidence="9" id="KW-0934">Plastid</keyword>
<dbReference type="PROSITE" id="PS00382">
    <property type="entry name" value="CLP_PROTEASE_HIS"/>
    <property type="match status" value="1"/>
</dbReference>
<evidence type="ECO:0000256" key="8">
    <source>
        <dbReference type="SAM" id="MobiDB-lite"/>
    </source>
</evidence>
<evidence type="ECO:0000313" key="12">
    <source>
        <dbReference type="EMBL" id="QVX28186.1"/>
    </source>
</evidence>
<gene>
    <name evidence="9" type="primary">clpP</name>
</gene>
<proteinExistence type="inferred from homology"/>
<feature type="region of interest" description="Disordered" evidence="8">
    <location>
        <begin position="215"/>
        <end position="245"/>
    </location>
</feature>
<reference evidence="10" key="3">
    <citation type="journal article" date="2019" name="Sci. Rep.">
        <title>Prevalence of isomeric plastomes and effectiveness of plastome super-barcodes in yews (Taxus) worldwide.</title>
        <authorList>
            <person name="Fu C.N."/>
            <person name="Wu C.S."/>
            <person name="Ye L.J."/>
            <person name="Mo Z.Q."/>
            <person name="Liu J."/>
            <person name="Chang Y.W."/>
            <person name="Li D.Z."/>
            <person name="Chaw S.M."/>
            <person name="Gao L.M."/>
        </authorList>
    </citation>
    <scope>NUCLEOTIDE SEQUENCE</scope>
    <source>
        <strain evidence="10">01</strain>
        <strain evidence="11">03</strain>
    </source>
</reference>
<accession>A0A3S9AFQ8</accession>
<evidence type="ECO:0000256" key="3">
    <source>
        <dbReference type="ARBA" id="ARBA00022801"/>
    </source>
</evidence>
<comment type="similarity">
    <text evidence="1 7">Belongs to the peptidase S14 family.</text>
</comment>